<comment type="subcellular location">
    <subcellularLocation>
        <location evidence="1">Nucleus</location>
    </subcellularLocation>
</comment>
<dbReference type="Gene3D" id="2.60.120.920">
    <property type="match status" value="1"/>
</dbReference>
<dbReference type="PROSITE" id="PS50188">
    <property type="entry name" value="B302_SPRY"/>
    <property type="match status" value="1"/>
</dbReference>
<dbReference type="InterPro" id="IPR043136">
    <property type="entry name" value="B30.2/SPRY_sf"/>
</dbReference>
<evidence type="ECO:0000313" key="8">
    <source>
        <dbReference type="Proteomes" id="UP000663829"/>
    </source>
</evidence>
<dbReference type="Proteomes" id="UP000663829">
    <property type="component" value="Unassembled WGS sequence"/>
</dbReference>
<comment type="caution">
    <text evidence="6">The sequence shown here is derived from an EMBL/GenBank/DDBJ whole genome shotgun (WGS) entry which is preliminary data.</text>
</comment>
<dbReference type="Pfam" id="PF00622">
    <property type="entry name" value="SPRY"/>
    <property type="match status" value="1"/>
</dbReference>
<dbReference type="PANTHER" id="PTHR10598:SF0">
    <property type="entry name" value="SET1_ASH2 HISTONE METHYLTRANSFERASE COMPLEX SUBUNIT ASH2"/>
    <property type="match status" value="1"/>
</dbReference>
<dbReference type="EMBL" id="CAJNOQ010000617">
    <property type="protein sequence ID" value="CAF0821079.1"/>
    <property type="molecule type" value="Genomic_DNA"/>
</dbReference>
<name>A0A813UBJ6_9BILA</name>
<evidence type="ECO:0000313" key="6">
    <source>
        <dbReference type="EMBL" id="CAF0821079.1"/>
    </source>
</evidence>
<feature type="domain" description="B30.2/SPRY" evidence="5">
    <location>
        <begin position="255"/>
        <end position="441"/>
    </location>
</feature>
<keyword evidence="2" id="KW-0539">Nucleus</keyword>
<dbReference type="GO" id="GO:0000976">
    <property type="term" value="F:transcription cis-regulatory region binding"/>
    <property type="evidence" value="ECO:0007669"/>
    <property type="project" value="TreeGrafter"/>
</dbReference>
<evidence type="ECO:0000256" key="4">
    <source>
        <dbReference type="SAM" id="SignalP"/>
    </source>
</evidence>
<evidence type="ECO:0000313" key="7">
    <source>
        <dbReference type="EMBL" id="CAF3607512.1"/>
    </source>
</evidence>
<dbReference type="InterPro" id="IPR053835">
    <property type="entry name" value="ASH2L-like_WH"/>
</dbReference>
<evidence type="ECO:0000256" key="3">
    <source>
        <dbReference type="SAM" id="MobiDB-lite"/>
    </source>
</evidence>
<feature type="region of interest" description="Disordered" evidence="3">
    <location>
        <begin position="145"/>
        <end position="169"/>
    </location>
</feature>
<dbReference type="OrthoDB" id="10266026at2759"/>
<sequence length="533" mass="60214">MHLRFVLLALNQLCITALANLTVIGQQETNPRIYFSRDKEIIPFIEDNWDALTFNQKKVKSALHSNINRTLTRDDLFLAKDLSGDLYYSLRDQALDKIGPLNERIKEIMNPNLGRSQSPGSVPVLTSNNNNSNNGNNASLILTPPSAPITSTFPSTTSHSSQQQPQLHASLSANSVPSITTPLVPLVNEVTRRTSKRKLANENSNTTKRRGEIPKLERLVPKVFPLEYPYNKEGYRYHLAEPDSHSPFRQKFDETEVWAGKPIPGHLYRIFLENECLLSLNDRAQQLKLNDDRLSITGDKGYCSVRSTHSVSHGSWYYEVTISSMPSNSAARIGWAQYLANLQTPIGTDKFGYSWRSKKGTVFHEAQGNHYSDGYTENDVLGFLIVLPEPTNHLLPRKYKKLPLVKFKNYIYFEERDNVRAGEASLKETNGGKIIFYKNGINQGVAYTNIYEGSYYAAISVYYGATMTETIPETYCAHALNDIIFHVSHDEQDILKDTLDCQQGIPKNSSRNTLRDPANRCRRLATLSAPVFE</sequence>
<feature type="signal peptide" evidence="4">
    <location>
        <begin position="1"/>
        <end position="19"/>
    </location>
</feature>
<dbReference type="Gene3D" id="3.90.980.20">
    <property type="match status" value="1"/>
</dbReference>
<evidence type="ECO:0000256" key="1">
    <source>
        <dbReference type="ARBA" id="ARBA00004123"/>
    </source>
</evidence>
<accession>A0A813UBJ6</accession>
<dbReference type="Pfam" id="PF21198">
    <property type="entry name" value="ASH2L-like_WH"/>
    <property type="match status" value="1"/>
</dbReference>
<evidence type="ECO:0000259" key="5">
    <source>
        <dbReference type="PROSITE" id="PS50188"/>
    </source>
</evidence>
<dbReference type="SUPFAM" id="SSF49899">
    <property type="entry name" value="Concanavalin A-like lectins/glucanases"/>
    <property type="match status" value="1"/>
</dbReference>
<evidence type="ECO:0000256" key="2">
    <source>
        <dbReference type="ARBA" id="ARBA00023242"/>
    </source>
</evidence>
<dbReference type="PANTHER" id="PTHR10598">
    <property type="entry name" value="SET1/ASH2 HISTONE METHYLTRANSFERASE COMPLEX SUBUNIT ASH2"/>
    <property type="match status" value="1"/>
</dbReference>
<gene>
    <name evidence="6" type="ORF">GPM918_LOCUS4548</name>
    <name evidence="7" type="ORF">SRO942_LOCUS4549</name>
</gene>
<feature type="chain" id="PRO_5035598157" description="B30.2/SPRY domain-containing protein" evidence="4">
    <location>
        <begin position="20"/>
        <end position="533"/>
    </location>
</feature>
<dbReference type="Proteomes" id="UP000681722">
    <property type="component" value="Unassembled WGS sequence"/>
</dbReference>
<dbReference type="CDD" id="cd12872">
    <property type="entry name" value="SPRY_Ash2"/>
    <property type="match status" value="1"/>
</dbReference>
<dbReference type="GO" id="GO:0048188">
    <property type="term" value="C:Set1C/COMPASS complex"/>
    <property type="evidence" value="ECO:0007669"/>
    <property type="project" value="InterPro"/>
</dbReference>
<protein>
    <recommendedName>
        <fullName evidence="5">B30.2/SPRY domain-containing protein</fullName>
    </recommendedName>
</protein>
<dbReference type="InterPro" id="IPR001870">
    <property type="entry name" value="B30.2/SPRY"/>
</dbReference>
<proteinExistence type="predicted"/>
<reference evidence="6" key="1">
    <citation type="submission" date="2021-02" db="EMBL/GenBank/DDBJ databases">
        <authorList>
            <person name="Nowell W R."/>
        </authorList>
    </citation>
    <scope>NUCLEOTIDE SEQUENCE</scope>
</reference>
<dbReference type="InterPro" id="IPR003877">
    <property type="entry name" value="SPRY_dom"/>
</dbReference>
<dbReference type="InterPro" id="IPR013320">
    <property type="entry name" value="ConA-like_dom_sf"/>
</dbReference>
<keyword evidence="4" id="KW-0732">Signal</keyword>
<dbReference type="SMART" id="SM00449">
    <property type="entry name" value="SPRY"/>
    <property type="match status" value="1"/>
</dbReference>
<feature type="compositionally biased region" description="Low complexity" evidence="3">
    <location>
        <begin position="148"/>
        <end position="169"/>
    </location>
</feature>
<dbReference type="InterPro" id="IPR037353">
    <property type="entry name" value="ASH2"/>
</dbReference>
<dbReference type="AlphaFoldDB" id="A0A813UBJ6"/>
<keyword evidence="8" id="KW-1185">Reference proteome</keyword>
<dbReference type="EMBL" id="CAJOBC010000617">
    <property type="protein sequence ID" value="CAF3607512.1"/>
    <property type="molecule type" value="Genomic_DNA"/>
</dbReference>
<organism evidence="6 8">
    <name type="scientific">Didymodactylos carnosus</name>
    <dbReference type="NCBI Taxonomy" id="1234261"/>
    <lineage>
        <taxon>Eukaryota</taxon>
        <taxon>Metazoa</taxon>
        <taxon>Spiralia</taxon>
        <taxon>Gnathifera</taxon>
        <taxon>Rotifera</taxon>
        <taxon>Eurotatoria</taxon>
        <taxon>Bdelloidea</taxon>
        <taxon>Philodinida</taxon>
        <taxon>Philodinidae</taxon>
        <taxon>Didymodactylos</taxon>
    </lineage>
</organism>